<comment type="caution">
    <text evidence="13">The sequence shown here is derived from an EMBL/GenBank/DDBJ whole genome shotgun (WGS) entry which is preliminary data.</text>
</comment>
<dbReference type="Pfam" id="PF02714">
    <property type="entry name" value="RSN1_7TM"/>
    <property type="match status" value="1"/>
</dbReference>
<feature type="transmembrane region" description="Helical" evidence="8">
    <location>
        <begin position="430"/>
        <end position="456"/>
    </location>
</feature>
<feature type="region of interest" description="Disordered" evidence="7">
    <location>
        <begin position="158"/>
        <end position="184"/>
    </location>
</feature>
<feature type="transmembrane region" description="Helical" evidence="8">
    <location>
        <begin position="42"/>
        <end position="60"/>
    </location>
</feature>
<evidence type="ECO:0000259" key="12">
    <source>
        <dbReference type="Pfam" id="PF14703"/>
    </source>
</evidence>
<dbReference type="PANTHER" id="PTHR13018:SF26">
    <property type="entry name" value="DOMAIN PROTEIN, PUTATIVE (AFU_ORTHOLOGUE AFUA_5G10920)-RELATED"/>
    <property type="match status" value="1"/>
</dbReference>
<dbReference type="EMBL" id="LASV01000308">
    <property type="protein sequence ID" value="KKA19867.1"/>
    <property type="molecule type" value="Genomic_DNA"/>
</dbReference>
<evidence type="ECO:0000256" key="2">
    <source>
        <dbReference type="ARBA" id="ARBA00007779"/>
    </source>
</evidence>
<dbReference type="InterPro" id="IPR027815">
    <property type="entry name" value="CSC1/OSCA1-like_cyt"/>
</dbReference>
<comment type="similarity">
    <text evidence="2">Belongs to the CSC1 (TC 1.A.17) family.</text>
</comment>
<keyword evidence="3" id="KW-0813">Transport</keyword>
<keyword evidence="14" id="KW-1185">Reference proteome</keyword>
<keyword evidence="6 8" id="KW-0472">Membrane</keyword>
<dbReference type="PANTHER" id="PTHR13018">
    <property type="entry name" value="PROBABLE MEMBRANE PROTEIN DUF221-RELATED"/>
    <property type="match status" value="1"/>
</dbReference>
<evidence type="ECO:0000256" key="4">
    <source>
        <dbReference type="ARBA" id="ARBA00022692"/>
    </source>
</evidence>
<feature type="transmembrane region" description="Helical" evidence="8">
    <location>
        <begin position="336"/>
        <end position="361"/>
    </location>
</feature>
<evidence type="ECO:0000256" key="1">
    <source>
        <dbReference type="ARBA" id="ARBA00004141"/>
    </source>
</evidence>
<dbReference type="Pfam" id="PF13967">
    <property type="entry name" value="RSN1_TM"/>
    <property type="match status" value="1"/>
</dbReference>
<feature type="domain" description="CSC1/OSCA1-like 7TM region" evidence="9">
    <location>
        <begin position="289"/>
        <end position="562"/>
    </location>
</feature>
<dbReference type="GO" id="GO:0005886">
    <property type="term" value="C:plasma membrane"/>
    <property type="evidence" value="ECO:0007669"/>
    <property type="project" value="TreeGrafter"/>
</dbReference>
<dbReference type="GeneID" id="25318442"/>
<evidence type="ECO:0000259" key="9">
    <source>
        <dbReference type="Pfam" id="PF02714"/>
    </source>
</evidence>
<evidence type="ECO:0000256" key="7">
    <source>
        <dbReference type="SAM" id="MobiDB-lite"/>
    </source>
</evidence>
<feature type="compositionally biased region" description="Basic and acidic residues" evidence="7">
    <location>
        <begin position="643"/>
        <end position="653"/>
    </location>
</feature>
<dbReference type="InterPro" id="IPR022257">
    <property type="entry name" value="PHM7_ext"/>
</dbReference>
<dbReference type="InterPro" id="IPR032880">
    <property type="entry name" value="CSC1/OSCA1-like_N"/>
</dbReference>
<evidence type="ECO:0000259" key="10">
    <source>
        <dbReference type="Pfam" id="PF12621"/>
    </source>
</evidence>
<dbReference type="InterPro" id="IPR003864">
    <property type="entry name" value="CSC1/OSCA1-like_7TM"/>
</dbReference>
<dbReference type="RefSeq" id="XP_013326479.1">
    <property type="nucleotide sequence ID" value="XM_013471025.1"/>
</dbReference>
<name>A0A0F4YNM3_RASE3</name>
<feature type="transmembrane region" description="Helical" evidence="8">
    <location>
        <begin position="546"/>
        <end position="565"/>
    </location>
</feature>
<feature type="region of interest" description="Disordered" evidence="7">
    <location>
        <begin position="619"/>
        <end position="661"/>
    </location>
</feature>
<dbReference type="GO" id="GO:0005227">
    <property type="term" value="F:calcium-activated cation channel activity"/>
    <property type="evidence" value="ECO:0007669"/>
    <property type="project" value="InterPro"/>
</dbReference>
<evidence type="ECO:0000259" key="11">
    <source>
        <dbReference type="Pfam" id="PF13967"/>
    </source>
</evidence>
<feature type="domain" description="CSC1/OSCA1-like N-terminal transmembrane" evidence="11">
    <location>
        <begin position="1"/>
        <end position="62"/>
    </location>
</feature>
<reference evidence="13 14" key="1">
    <citation type="submission" date="2015-04" db="EMBL/GenBank/DDBJ databases">
        <authorList>
            <person name="Heijne W.H."/>
            <person name="Fedorova N.D."/>
            <person name="Nierman W.C."/>
            <person name="Vollebregt A.W."/>
            <person name="Zhao Z."/>
            <person name="Wu L."/>
            <person name="Kumar M."/>
            <person name="Stam H."/>
            <person name="van den Berg M.A."/>
            <person name="Pel H.J."/>
        </authorList>
    </citation>
    <scope>NUCLEOTIDE SEQUENCE [LARGE SCALE GENOMIC DNA]</scope>
    <source>
        <strain evidence="13 14">CBS 393.64</strain>
    </source>
</reference>
<feature type="compositionally biased region" description="Polar residues" evidence="7">
    <location>
        <begin position="619"/>
        <end position="642"/>
    </location>
</feature>
<feature type="domain" description="10TM putative phosphate transporter extracellular tail" evidence="10">
    <location>
        <begin position="676"/>
        <end position="768"/>
    </location>
</feature>
<feature type="transmembrane region" description="Helical" evidence="8">
    <location>
        <begin position="477"/>
        <end position="499"/>
    </location>
</feature>
<keyword evidence="5 8" id="KW-1133">Transmembrane helix</keyword>
<dbReference type="AlphaFoldDB" id="A0A0F4YNM3"/>
<feature type="transmembrane region" description="Helical" evidence="8">
    <location>
        <begin position="382"/>
        <end position="410"/>
    </location>
</feature>
<protein>
    <submittedName>
        <fullName evidence="13">DUF221 domain protein</fullName>
    </submittedName>
</protein>
<feature type="domain" description="CSC1/OSCA1-like cytosolic" evidence="12">
    <location>
        <begin position="85"/>
        <end position="278"/>
    </location>
</feature>
<evidence type="ECO:0000256" key="6">
    <source>
        <dbReference type="ARBA" id="ARBA00023136"/>
    </source>
</evidence>
<dbReference type="OrthoDB" id="1076608at2759"/>
<keyword evidence="4 8" id="KW-0812">Transmembrane</keyword>
<feature type="transmembrane region" description="Helical" evidence="8">
    <location>
        <begin position="287"/>
        <end position="306"/>
    </location>
</feature>
<feature type="transmembrane region" description="Helical" evidence="8">
    <location>
        <begin position="505"/>
        <end position="525"/>
    </location>
</feature>
<proteinExistence type="inferred from homology"/>
<evidence type="ECO:0000256" key="8">
    <source>
        <dbReference type="SAM" id="Phobius"/>
    </source>
</evidence>
<comment type="subcellular location">
    <subcellularLocation>
        <location evidence="1">Membrane</location>
        <topology evidence="1">Multi-pass membrane protein</topology>
    </subcellularLocation>
</comment>
<accession>A0A0F4YNM3</accession>
<dbReference type="Proteomes" id="UP000053958">
    <property type="component" value="Unassembled WGS sequence"/>
</dbReference>
<evidence type="ECO:0000313" key="13">
    <source>
        <dbReference type="EMBL" id="KKA19867.1"/>
    </source>
</evidence>
<dbReference type="Pfam" id="PF12621">
    <property type="entry name" value="PHM7_ext"/>
    <property type="match status" value="1"/>
</dbReference>
<gene>
    <name evidence="13" type="ORF">T310_6130</name>
</gene>
<evidence type="ECO:0000256" key="5">
    <source>
        <dbReference type="ARBA" id="ARBA00022989"/>
    </source>
</evidence>
<evidence type="ECO:0000313" key="14">
    <source>
        <dbReference type="Proteomes" id="UP000053958"/>
    </source>
</evidence>
<dbReference type="InterPro" id="IPR045122">
    <property type="entry name" value="Csc1-like"/>
</dbReference>
<dbReference type="Pfam" id="PF14703">
    <property type="entry name" value="PHM7_cyt"/>
    <property type="match status" value="1"/>
</dbReference>
<evidence type="ECO:0000256" key="3">
    <source>
        <dbReference type="ARBA" id="ARBA00022448"/>
    </source>
</evidence>
<sequence>MCFVGCLITWPVLFPVNATGGAGLKQLDILTISNNLHFSRYFAHAFIAWIFIGFIFFLITRESIYYINLRQAYALSPAYANRMSSRTVLFTAVSKEYLNESKIRRLFGNDKVKNVWMATDTSKLEEKVQEREDAAMKLEGAEIELIKKANGARLKALKKNDEEARQQDTTAADDESGSVAARWIKPKDRPTHRLKFLIGKKVDTINWARAEIERLTPEIEELQAKHRAGDAKLVSSVFVEFYSQYEAQAAYQAVTHNLPLHMSPRYIGIDPTQVIWSNLRIMWWERVVRHFATIAFVVALIVFWAIPTSVVGAISNINYLTHIVPFLNFINNMPPVILGVITGLLPSVLMSVLMALVPIVMRLMAKWGGAPTMAAVELWTQNAYFGFQVVQVFIVVTLTSAASSVVRSIIDNPQSAALMLAQHLPKASNFYISYIILQGLTFTSGALLQITGLILGKILGMILDNSPRKMYNRWSSLADLGWGTVLPPMSLLAVIAITYACIAPLVLGFATIGLYLFYFAFRYNLLYVSNSQIDTQGQIYPRALQHLTVGCYLSILCLIGLFAIGSGAERIALGPLILMVIFLVFVVLYHVSLNRALEPLIKYIPKNLESEEEALLSQTRTKLSHATTDESNTLVQGSSTRNEPSKDEVDTAEKGLPAPTVLPAVPEKKPNLFAKFFRPDKYTDYATLRRLVYSEAEAPTYPPEVERDAYFHPAIRAQLPLLWIPRDEGGVSKQEVAHSSRVIPITDEDAWLDEKNKLHWNEENGRPPIYEEKIYY</sequence>
<feature type="transmembrane region" description="Helical" evidence="8">
    <location>
        <begin position="571"/>
        <end position="591"/>
    </location>
</feature>
<organism evidence="13 14">
    <name type="scientific">Rasamsonia emersonii (strain ATCC 16479 / CBS 393.64 / IMI 116815)</name>
    <dbReference type="NCBI Taxonomy" id="1408163"/>
    <lineage>
        <taxon>Eukaryota</taxon>
        <taxon>Fungi</taxon>
        <taxon>Dikarya</taxon>
        <taxon>Ascomycota</taxon>
        <taxon>Pezizomycotina</taxon>
        <taxon>Eurotiomycetes</taxon>
        <taxon>Eurotiomycetidae</taxon>
        <taxon>Eurotiales</taxon>
        <taxon>Trichocomaceae</taxon>
        <taxon>Rasamsonia</taxon>
    </lineage>
</organism>